<evidence type="ECO:0000256" key="3">
    <source>
        <dbReference type="ARBA" id="ARBA00023163"/>
    </source>
</evidence>
<dbReference type="PROSITE" id="PS51078">
    <property type="entry name" value="ICLR_ED"/>
    <property type="match status" value="1"/>
</dbReference>
<feature type="domain" description="HTH iclR-type" evidence="5">
    <location>
        <begin position="27"/>
        <end position="89"/>
    </location>
</feature>
<dbReference type="PANTHER" id="PTHR30136:SF24">
    <property type="entry name" value="HTH-TYPE TRANSCRIPTIONAL REPRESSOR ALLR"/>
    <property type="match status" value="1"/>
</dbReference>
<dbReference type="Gene3D" id="3.30.450.40">
    <property type="match status" value="1"/>
</dbReference>
<evidence type="ECO:0000259" key="5">
    <source>
        <dbReference type="PROSITE" id="PS51077"/>
    </source>
</evidence>
<accession>A0A1M5QGI3</accession>
<dbReference type="InterPro" id="IPR014757">
    <property type="entry name" value="Tscrpt_reg_IclR_C"/>
</dbReference>
<keyword evidence="8" id="KW-1185">Reference proteome</keyword>
<protein>
    <submittedName>
        <fullName evidence="7">Transcriptional regulator, IclR family</fullName>
    </submittedName>
</protein>
<name>A0A1M5QGI3_9RHOB</name>
<dbReference type="PROSITE" id="PS51077">
    <property type="entry name" value="HTH_ICLR"/>
    <property type="match status" value="1"/>
</dbReference>
<reference evidence="7 8" key="1">
    <citation type="submission" date="2016-11" db="EMBL/GenBank/DDBJ databases">
        <authorList>
            <person name="Jaros S."/>
            <person name="Januszkiewicz K."/>
            <person name="Wedrychowicz H."/>
        </authorList>
    </citation>
    <scope>NUCLEOTIDE SEQUENCE [LARGE SCALE GENOMIC DNA]</scope>
    <source>
        <strain evidence="7 8">DSM 29431</strain>
    </source>
</reference>
<gene>
    <name evidence="7" type="ORF">SAMN05443551_1351</name>
</gene>
<evidence type="ECO:0000259" key="6">
    <source>
        <dbReference type="PROSITE" id="PS51078"/>
    </source>
</evidence>
<keyword evidence="2" id="KW-0238">DNA-binding</keyword>
<dbReference type="InterPro" id="IPR029016">
    <property type="entry name" value="GAF-like_dom_sf"/>
</dbReference>
<dbReference type="AlphaFoldDB" id="A0A1M5QGI3"/>
<dbReference type="Pfam" id="PF01614">
    <property type="entry name" value="IclR_C"/>
    <property type="match status" value="1"/>
</dbReference>
<dbReference type="Gene3D" id="1.10.10.10">
    <property type="entry name" value="Winged helix-like DNA-binding domain superfamily/Winged helix DNA-binding domain"/>
    <property type="match status" value="1"/>
</dbReference>
<dbReference type="GO" id="GO:0045892">
    <property type="term" value="P:negative regulation of DNA-templated transcription"/>
    <property type="evidence" value="ECO:0007669"/>
    <property type="project" value="TreeGrafter"/>
</dbReference>
<feature type="domain" description="IclR-ED" evidence="6">
    <location>
        <begin position="90"/>
        <end position="273"/>
    </location>
</feature>
<dbReference type="EMBL" id="FQXC01000002">
    <property type="protein sequence ID" value="SHH13217.1"/>
    <property type="molecule type" value="Genomic_DNA"/>
</dbReference>
<sequence length="297" mass="32277">MLVNSRFDATDGTGRIFAHMTAVDKSDGTVGKALAVLDQIASYGRPVRFAELLGDSPLPKATLYRFVQTLTNQGMLQYDVERQTYAPGLRLVRLAHSAWAQASLAPVARPHIDALSHETGETVHLAQLDHAQVLYVDKRNARDPVEMFSQAGKVGPAYCTGVGKAMLAHLPEPELTTVLAQQSWHQFTPATHGSPESLRAELAEIRATGISFDREEHEIGIICVSAPILNSQNRPLGALSVTGTTRRTNLDALAQLGPRLQQAARAIARDAESWVFPQSAAPHTMSQGERPYVRSDA</sequence>
<proteinExistence type="predicted"/>
<evidence type="ECO:0000313" key="8">
    <source>
        <dbReference type="Proteomes" id="UP000184221"/>
    </source>
</evidence>
<dbReference type="Proteomes" id="UP000184221">
    <property type="component" value="Unassembled WGS sequence"/>
</dbReference>
<evidence type="ECO:0000256" key="1">
    <source>
        <dbReference type="ARBA" id="ARBA00023015"/>
    </source>
</evidence>
<dbReference type="InterPro" id="IPR005471">
    <property type="entry name" value="Tscrpt_reg_IclR_N"/>
</dbReference>
<dbReference type="Pfam" id="PF09339">
    <property type="entry name" value="HTH_IclR"/>
    <property type="match status" value="1"/>
</dbReference>
<dbReference type="InterPro" id="IPR036390">
    <property type="entry name" value="WH_DNA-bd_sf"/>
</dbReference>
<evidence type="ECO:0000256" key="2">
    <source>
        <dbReference type="ARBA" id="ARBA00023125"/>
    </source>
</evidence>
<dbReference type="InterPro" id="IPR050707">
    <property type="entry name" value="HTH_MetabolicPath_Reg"/>
</dbReference>
<evidence type="ECO:0000256" key="4">
    <source>
        <dbReference type="SAM" id="MobiDB-lite"/>
    </source>
</evidence>
<evidence type="ECO:0000313" key="7">
    <source>
        <dbReference type="EMBL" id="SHH13217.1"/>
    </source>
</evidence>
<keyword evidence="3" id="KW-0804">Transcription</keyword>
<dbReference type="GO" id="GO:0003677">
    <property type="term" value="F:DNA binding"/>
    <property type="evidence" value="ECO:0007669"/>
    <property type="project" value="UniProtKB-KW"/>
</dbReference>
<dbReference type="PANTHER" id="PTHR30136">
    <property type="entry name" value="HELIX-TURN-HELIX TRANSCRIPTIONAL REGULATOR, ICLR FAMILY"/>
    <property type="match status" value="1"/>
</dbReference>
<dbReference type="InterPro" id="IPR036388">
    <property type="entry name" value="WH-like_DNA-bd_sf"/>
</dbReference>
<feature type="region of interest" description="Disordered" evidence="4">
    <location>
        <begin position="278"/>
        <end position="297"/>
    </location>
</feature>
<dbReference type="SMART" id="SM00346">
    <property type="entry name" value="HTH_ICLR"/>
    <property type="match status" value="1"/>
</dbReference>
<keyword evidence="1" id="KW-0805">Transcription regulation</keyword>
<dbReference type="STRING" id="996342.SAMN05443551_1351"/>
<dbReference type="SUPFAM" id="SSF55781">
    <property type="entry name" value="GAF domain-like"/>
    <property type="match status" value="1"/>
</dbReference>
<dbReference type="GO" id="GO:0003700">
    <property type="term" value="F:DNA-binding transcription factor activity"/>
    <property type="evidence" value="ECO:0007669"/>
    <property type="project" value="TreeGrafter"/>
</dbReference>
<dbReference type="SUPFAM" id="SSF46785">
    <property type="entry name" value="Winged helix' DNA-binding domain"/>
    <property type="match status" value="1"/>
</dbReference>
<organism evidence="7 8">
    <name type="scientific">Marivita hallyeonensis</name>
    <dbReference type="NCBI Taxonomy" id="996342"/>
    <lineage>
        <taxon>Bacteria</taxon>
        <taxon>Pseudomonadati</taxon>
        <taxon>Pseudomonadota</taxon>
        <taxon>Alphaproteobacteria</taxon>
        <taxon>Rhodobacterales</taxon>
        <taxon>Roseobacteraceae</taxon>
        <taxon>Marivita</taxon>
    </lineage>
</organism>